<feature type="compositionally biased region" description="Polar residues" evidence="1">
    <location>
        <begin position="109"/>
        <end position="123"/>
    </location>
</feature>
<feature type="compositionally biased region" description="Low complexity" evidence="1">
    <location>
        <begin position="380"/>
        <end position="400"/>
    </location>
</feature>
<protein>
    <submittedName>
        <fullName evidence="2">Uncharacterized protein</fullName>
    </submittedName>
</protein>
<accession>F4RYU4</accession>
<feature type="region of interest" description="Disordered" evidence="1">
    <location>
        <begin position="84"/>
        <end position="123"/>
    </location>
</feature>
<feature type="region of interest" description="Disordered" evidence="1">
    <location>
        <begin position="465"/>
        <end position="511"/>
    </location>
</feature>
<dbReference type="HOGENOM" id="CLU_015424_0_0_1"/>
<gene>
    <name evidence="2" type="ORF">MELLADRAFT_110147</name>
</gene>
<dbReference type="GeneID" id="18923983"/>
<dbReference type="Proteomes" id="UP000001072">
    <property type="component" value="Unassembled WGS sequence"/>
</dbReference>
<sequence length="554" mass="60143">MVLTLVHEHYQFIKEGFLPEPKVGHPVGILCPECSTPLRYFAAREDAWTIYCPQRPRNEHNWRTFRCDQFNHKRALINAGAPRPIVSSESDWGPRISPSGVHLGPKPAPTTSKSNGSVSRGKRNGSTNCLAALLNPIGSKGHPFLGQNPPIPPIEHPQVESQAGPVRAKVQYPCQRPSRGPVARNHRTTGNKGCPYQYCQSCCLEYGLGACSKHTRASGSHSATAPKETLPTRHPPSFPAGSTSSAASTSAQPTPAIGRARSGGRIHQWAQSPNTMGRELSTTMVANMQNDRRERYEAVERQIANKYDEAKVVTILLWLDDLRGIEPFCSGMTRSTHGYPKYVKVVVVRSALVDPRTPGLPQSKGRPRSTAVVKNPLEETSTSKAPSTSTSKAPSTSNSSLRASSPPFLRATSQPPRASSPPSSDDDEVVVVKLYLTHSADAKRSSSPDEIEVVKNTIVTSSVKVKSEPSEELPDFDPFNETPREDHISGDVTGTTPASTSTASPVLTNPGQVLKRKWPGRPSKVLVSTLLAWYKECMEGGLGQRVGIRAVHCV</sequence>
<feature type="region of interest" description="Disordered" evidence="1">
    <location>
        <begin position="214"/>
        <end position="280"/>
    </location>
</feature>
<dbReference type="InParanoid" id="F4RYU4"/>
<dbReference type="EMBL" id="GL883131">
    <property type="protein sequence ID" value="EGG02309.1"/>
    <property type="molecule type" value="Genomic_DNA"/>
</dbReference>
<feature type="compositionally biased region" description="Low complexity" evidence="1">
    <location>
        <begin position="495"/>
        <end position="505"/>
    </location>
</feature>
<feature type="region of interest" description="Disordered" evidence="1">
    <location>
        <begin position="355"/>
        <end position="427"/>
    </location>
</feature>
<organism evidence="3">
    <name type="scientific">Melampsora larici-populina (strain 98AG31 / pathotype 3-4-7)</name>
    <name type="common">Poplar leaf rust fungus</name>
    <dbReference type="NCBI Taxonomy" id="747676"/>
    <lineage>
        <taxon>Eukaryota</taxon>
        <taxon>Fungi</taxon>
        <taxon>Dikarya</taxon>
        <taxon>Basidiomycota</taxon>
        <taxon>Pucciniomycotina</taxon>
        <taxon>Pucciniomycetes</taxon>
        <taxon>Pucciniales</taxon>
        <taxon>Melampsoraceae</taxon>
        <taxon>Melampsora</taxon>
    </lineage>
</organism>
<proteinExistence type="predicted"/>
<evidence type="ECO:0000313" key="3">
    <source>
        <dbReference type="Proteomes" id="UP000001072"/>
    </source>
</evidence>
<dbReference type="AlphaFoldDB" id="F4RYU4"/>
<dbReference type="KEGG" id="mlr:MELLADRAFT_110147"/>
<reference evidence="3" key="1">
    <citation type="journal article" date="2011" name="Proc. Natl. Acad. Sci. U.S.A.">
        <title>Obligate biotrophy features unraveled by the genomic analysis of rust fungi.</title>
        <authorList>
            <person name="Duplessis S."/>
            <person name="Cuomo C.A."/>
            <person name="Lin Y.-C."/>
            <person name="Aerts A."/>
            <person name="Tisserant E."/>
            <person name="Veneault-Fourrey C."/>
            <person name="Joly D.L."/>
            <person name="Hacquard S."/>
            <person name="Amselem J."/>
            <person name="Cantarel B.L."/>
            <person name="Chiu R."/>
            <person name="Coutinho P.M."/>
            <person name="Feau N."/>
            <person name="Field M."/>
            <person name="Frey P."/>
            <person name="Gelhaye E."/>
            <person name="Goldberg J."/>
            <person name="Grabherr M.G."/>
            <person name="Kodira C.D."/>
            <person name="Kohler A."/>
            <person name="Kuees U."/>
            <person name="Lindquist E.A."/>
            <person name="Lucas S.M."/>
            <person name="Mago R."/>
            <person name="Mauceli E."/>
            <person name="Morin E."/>
            <person name="Murat C."/>
            <person name="Pangilinan J.L."/>
            <person name="Park R."/>
            <person name="Pearson M."/>
            <person name="Quesneville H."/>
            <person name="Rouhier N."/>
            <person name="Sakthikumar S."/>
            <person name="Salamov A.A."/>
            <person name="Schmutz J."/>
            <person name="Selles B."/>
            <person name="Shapiro H."/>
            <person name="Tanguay P."/>
            <person name="Tuskan G.A."/>
            <person name="Henrissat B."/>
            <person name="Van de Peer Y."/>
            <person name="Rouze P."/>
            <person name="Ellis J.G."/>
            <person name="Dodds P.N."/>
            <person name="Schein J.E."/>
            <person name="Zhong S."/>
            <person name="Hamelin R.C."/>
            <person name="Grigoriev I.V."/>
            <person name="Szabo L.J."/>
            <person name="Martin F."/>
        </authorList>
    </citation>
    <scope>NUCLEOTIDE SEQUENCE [LARGE SCALE GENOMIC DNA]</scope>
    <source>
        <strain evidence="3">98AG31 / pathotype 3-4-7</strain>
    </source>
</reference>
<name>F4RYU4_MELLP</name>
<dbReference type="RefSeq" id="XP_007414294.1">
    <property type="nucleotide sequence ID" value="XM_007414232.1"/>
</dbReference>
<evidence type="ECO:0000313" key="2">
    <source>
        <dbReference type="EMBL" id="EGG02309.1"/>
    </source>
</evidence>
<dbReference type="VEuPathDB" id="FungiDB:MELLADRAFT_110147"/>
<feature type="compositionally biased region" description="Polar residues" evidence="1">
    <location>
        <begin position="269"/>
        <end position="280"/>
    </location>
</feature>
<evidence type="ECO:0000256" key="1">
    <source>
        <dbReference type="SAM" id="MobiDB-lite"/>
    </source>
</evidence>
<feature type="compositionally biased region" description="Low complexity" evidence="1">
    <location>
        <begin position="239"/>
        <end position="256"/>
    </location>
</feature>
<keyword evidence="3" id="KW-1185">Reference proteome</keyword>